<accession>A0A4V1IQ97</accession>
<evidence type="ECO:0000313" key="2">
    <source>
        <dbReference type="EMBL" id="RKO85797.1"/>
    </source>
</evidence>
<evidence type="ECO:0000256" key="1">
    <source>
        <dbReference type="SAM" id="MobiDB-lite"/>
    </source>
</evidence>
<protein>
    <submittedName>
        <fullName evidence="2">Uncharacterized protein</fullName>
    </submittedName>
</protein>
<organism evidence="2 3">
    <name type="scientific">Blyttiomyces helicus</name>
    <dbReference type="NCBI Taxonomy" id="388810"/>
    <lineage>
        <taxon>Eukaryota</taxon>
        <taxon>Fungi</taxon>
        <taxon>Fungi incertae sedis</taxon>
        <taxon>Chytridiomycota</taxon>
        <taxon>Chytridiomycota incertae sedis</taxon>
        <taxon>Chytridiomycetes</taxon>
        <taxon>Chytridiomycetes incertae sedis</taxon>
        <taxon>Blyttiomyces</taxon>
    </lineage>
</organism>
<name>A0A4V1IQ97_9FUNG</name>
<keyword evidence="3" id="KW-1185">Reference proteome</keyword>
<dbReference type="AlphaFoldDB" id="A0A4V1IQ97"/>
<sequence>MSRSKLQTPRFHDDRKMRFITDTNTAFLRPLLIQLAKRCLYIDRRTRISRAEGAGTLEARASLSFPRTSPLVGIHATAAKKSESLRTLTGLRVALARGIGERSSGDVVGFKASVGWATADGEASWSVRAGSWLEGEMEMPMDPAESDEDLPPGPYPKPSSPVFHTALVFEPVASHQADLSDEDAPSPPTPERIMAQSDPTATDDKFKKVRAGDGGVGDPKNVCDLDQRGGQLLGCRSQEMATRKMK</sequence>
<evidence type="ECO:0000313" key="3">
    <source>
        <dbReference type="Proteomes" id="UP000269721"/>
    </source>
</evidence>
<dbReference type="Proteomes" id="UP000269721">
    <property type="component" value="Unassembled WGS sequence"/>
</dbReference>
<reference evidence="3" key="1">
    <citation type="journal article" date="2018" name="Nat. Microbiol.">
        <title>Leveraging single-cell genomics to expand the fungal tree of life.</title>
        <authorList>
            <person name="Ahrendt S.R."/>
            <person name="Quandt C.A."/>
            <person name="Ciobanu D."/>
            <person name="Clum A."/>
            <person name="Salamov A."/>
            <person name="Andreopoulos B."/>
            <person name="Cheng J.F."/>
            <person name="Woyke T."/>
            <person name="Pelin A."/>
            <person name="Henrissat B."/>
            <person name="Reynolds N.K."/>
            <person name="Benny G.L."/>
            <person name="Smith M.E."/>
            <person name="James T.Y."/>
            <person name="Grigoriev I.V."/>
        </authorList>
    </citation>
    <scope>NUCLEOTIDE SEQUENCE [LARGE SCALE GENOMIC DNA]</scope>
</reference>
<dbReference type="EMBL" id="KZ998736">
    <property type="protein sequence ID" value="RKO85797.1"/>
    <property type="molecule type" value="Genomic_DNA"/>
</dbReference>
<proteinExistence type="predicted"/>
<feature type="region of interest" description="Disordered" evidence="1">
    <location>
        <begin position="175"/>
        <end position="223"/>
    </location>
</feature>
<gene>
    <name evidence="2" type="ORF">BDK51DRAFT_47596</name>
</gene>